<keyword evidence="3" id="KW-1185">Reference proteome</keyword>
<reference evidence="2 3" key="1">
    <citation type="submission" date="2022-10" db="EMBL/GenBank/DDBJ databases">
        <title>Draft genome assembly of moderately radiation resistant bacterium Metabacillus halosaccharovorans.</title>
        <authorList>
            <person name="Pal S."/>
            <person name="Gopinathan A."/>
        </authorList>
    </citation>
    <scope>NUCLEOTIDE SEQUENCE [LARGE SCALE GENOMIC DNA]</scope>
    <source>
        <strain evidence="2 3">VITHBRA001</strain>
    </source>
</reference>
<accession>A0ABT3DP00</accession>
<dbReference type="EMBL" id="JAOYEY010000051">
    <property type="protein sequence ID" value="MCV9888793.1"/>
    <property type="molecule type" value="Genomic_DNA"/>
</dbReference>
<keyword evidence="1" id="KW-0472">Membrane</keyword>
<proteinExistence type="predicted"/>
<comment type="caution">
    <text evidence="2">The sequence shown here is derived from an EMBL/GenBank/DDBJ whole genome shotgun (WGS) entry which is preliminary data.</text>
</comment>
<gene>
    <name evidence="2" type="ORF">OIH86_24365</name>
</gene>
<keyword evidence="1" id="KW-1133">Transmembrane helix</keyword>
<dbReference type="Proteomes" id="UP001526147">
    <property type="component" value="Unassembled WGS sequence"/>
</dbReference>
<evidence type="ECO:0000313" key="2">
    <source>
        <dbReference type="EMBL" id="MCV9888793.1"/>
    </source>
</evidence>
<protein>
    <submittedName>
        <fullName evidence="2">DUF1360 domain-containing protein</fullName>
    </submittedName>
</protein>
<dbReference type="RefSeq" id="WP_078435166.1">
    <property type="nucleotide sequence ID" value="NZ_JAMAWP010000011.1"/>
</dbReference>
<feature type="transmembrane region" description="Helical" evidence="1">
    <location>
        <begin position="93"/>
        <end position="115"/>
    </location>
</feature>
<dbReference type="InterPro" id="IPR010773">
    <property type="entry name" value="Mycophage_PG1_Gp7"/>
</dbReference>
<evidence type="ECO:0000313" key="3">
    <source>
        <dbReference type="Proteomes" id="UP001526147"/>
    </source>
</evidence>
<name>A0ABT3DP00_9BACI</name>
<evidence type="ECO:0000256" key="1">
    <source>
        <dbReference type="SAM" id="Phobius"/>
    </source>
</evidence>
<feature type="transmembrane region" description="Helical" evidence="1">
    <location>
        <begin position="66"/>
        <end position="87"/>
    </location>
</feature>
<organism evidence="2 3">
    <name type="scientific">Metabacillus halosaccharovorans</name>
    <dbReference type="NCBI Taxonomy" id="930124"/>
    <lineage>
        <taxon>Bacteria</taxon>
        <taxon>Bacillati</taxon>
        <taxon>Bacillota</taxon>
        <taxon>Bacilli</taxon>
        <taxon>Bacillales</taxon>
        <taxon>Bacillaceae</taxon>
        <taxon>Metabacillus</taxon>
    </lineage>
</organism>
<sequence length="116" mass="13266">MITWVEFLIIALASFRLTRLMVFDKITSFIRSPFHREIEEINENGETEIYIEIKGKGIRAWIGELLSCYWCTGVWCTAFLCGLWWFWPIGAEPLLVILAIAGLAGIIESIVGKLIE</sequence>
<keyword evidence="1" id="KW-0812">Transmembrane</keyword>
<dbReference type="Pfam" id="PF07098">
    <property type="entry name" value="DUF1360"/>
    <property type="match status" value="1"/>
</dbReference>